<keyword evidence="4" id="KW-0804">Transcription</keyword>
<name>A0A484RAS9_9ZZZZ</name>
<sequence length="297" mass="33048">MPLNDIGLLRFFVGVVTAGSLSGAARAQHITLPSASRKLRQLENDCGVRLLHRTTRRQSLTDEGQLLYARAVRILDDLEHVEQLLQHKNENVTGQLRVTTPISLGRRRIAPLLARFGALHPELQIQVALTDTVLDLVDAGVDVAIRLGGMDDSSYISRPLAPNHRVLCASPDYLRRHGEPGQITDLNRHQCLHIGLLPQAEWRLDDQVVRIQAHLAANDGEVVQQWALDGYGIALKSIWDVAQDLKAGRLKQVLPGHRSPAAPLHAVYPHKHHVAPRVHACIDYLAAHLQRPDEESW</sequence>
<dbReference type="Gene3D" id="1.10.10.10">
    <property type="entry name" value="Winged helix-like DNA-binding domain superfamily/Winged helix DNA-binding domain"/>
    <property type="match status" value="1"/>
</dbReference>
<evidence type="ECO:0000313" key="8">
    <source>
        <dbReference type="EMBL" id="VFR47195.1"/>
    </source>
</evidence>
<evidence type="ECO:0000313" key="9">
    <source>
        <dbReference type="EMBL" id="VFR64050.1"/>
    </source>
</evidence>
<evidence type="ECO:0000259" key="5">
    <source>
        <dbReference type="PROSITE" id="PS50931"/>
    </source>
</evidence>
<evidence type="ECO:0000313" key="7">
    <source>
        <dbReference type="EMBL" id="VFR47141.1"/>
    </source>
</evidence>
<dbReference type="Pfam" id="PF03466">
    <property type="entry name" value="LysR_substrate"/>
    <property type="match status" value="1"/>
</dbReference>
<accession>A0A484RAS9</accession>
<evidence type="ECO:0000313" key="6">
    <source>
        <dbReference type="EMBL" id="VFR21629.1"/>
    </source>
</evidence>
<dbReference type="EMBL" id="CAADIE010000031">
    <property type="protein sequence ID" value="VFR47195.1"/>
    <property type="molecule type" value="Genomic_DNA"/>
</dbReference>
<dbReference type="InterPro" id="IPR058163">
    <property type="entry name" value="LysR-type_TF_proteobact-type"/>
</dbReference>
<dbReference type="FunFam" id="3.40.190.290:FF:000001">
    <property type="entry name" value="Transcriptional regulator, LysR family"/>
    <property type="match status" value="1"/>
</dbReference>
<proteinExistence type="inferred from homology"/>
<dbReference type="SUPFAM" id="SSF53850">
    <property type="entry name" value="Periplasmic binding protein-like II"/>
    <property type="match status" value="1"/>
</dbReference>
<dbReference type="CDD" id="cd08422">
    <property type="entry name" value="PBP2_CrgA_like"/>
    <property type="match status" value="1"/>
</dbReference>
<evidence type="ECO:0000256" key="4">
    <source>
        <dbReference type="ARBA" id="ARBA00023163"/>
    </source>
</evidence>
<dbReference type="InterPro" id="IPR000847">
    <property type="entry name" value="LysR_HTH_N"/>
</dbReference>
<dbReference type="PANTHER" id="PTHR30537">
    <property type="entry name" value="HTH-TYPE TRANSCRIPTIONAL REGULATOR"/>
    <property type="match status" value="1"/>
</dbReference>
<feature type="domain" description="HTH lysR-type" evidence="5">
    <location>
        <begin position="1"/>
        <end position="61"/>
    </location>
</feature>
<dbReference type="InterPro" id="IPR036388">
    <property type="entry name" value="WH-like_DNA-bd_sf"/>
</dbReference>
<dbReference type="PROSITE" id="PS50931">
    <property type="entry name" value="HTH_LYSR"/>
    <property type="match status" value="1"/>
</dbReference>
<dbReference type="EMBL" id="CAADIA010000002">
    <property type="protein sequence ID" value="VFR21629.1"/>
    <property type="molecule type" value="Genomic_DNA"/>
</dbReference>
<dbReference type="EMBL" id="CAADIH010000026">
    <property type="protein sequence ID" value="VFR47141.1"/>
    <property type="molecule type" value="Genomic_DNA"/>
</dbReference>
<dbReference type="PANTHER" id="PTHR30537:SF5">
    <property type="entry name" value="HTH-TYPE TRANSCRIPTIONAL ACTIVATOR TTDR-RELATED"/>
    <property type="match status" value="1"/>
</dbReference>
<evidence type="ECO:0000256" key="2">
    <source>
        <dbReference type="ARBA" id="ARBA00023015"/>
    </source>
</evidence>
<evidence type="ECO:0000256" key="1">
    <source>
        <dbReference type="ARBA" id="ARBA00009437"/>
    </source>
</evidence>
<dbReference type="SUPFAM" id="SSF46785">
    <property type="entry name" value="Winged helix' DNA-binding domain"/>
    <property type="match status" value="1"/>
</dbReference>
<dbReference type="AlphaFoldDB" id="A0A484RAS9"/>
<dbReference type="Pfam" id="PF00126">
    <property type="entry name" value="HTH_1"/>
    <property type="match status" value="1"/>
</dbReference>
<dbReference type="GO" id="GO:0003700">
    <property type="term" value="F:DNA-binding transcription factor activity"/>
    <property type="evidence" value="ECO:0007669"/>
    <property type="project" value="InterPro"/>
</dbReference>
<reference evidence="8" key="1">
    <citation type="submission" date="2019-03" db="EMBL/GenBank/DDBJ databases">
        <authorList>
            <person name="Danneels B."/>
        </authorList>
    </citation>
    <scope>NUCLEOTIDE SEQUENCE</scope>
</reference>
<dbReference type="FunFam" id="1.10.10.10:FF:000001">
    <property type="entry name" value="LysR family transcriptional regulator"/>
    <property type="match status" value="1"/>
</dbReference>
<keyword evidence="3" id="KW-0238">DNA-binding</keyword>
<dbReference type="InterPro" id="IPR005119">
    <property type="entry name" value="LysR_subst-bd"/>
</dbReference>
<dbReference type="EMBL" id="CAADIF010000006">
    <property type="protein sequence ID" value="VFR64050.1"/>
    <property type="molecule type" value="Genomic_DNA"/>
</dbReference>
<dbReference type="GO" id="GO:0003677">
    <property type="term" value="F:DNA binding"/>
    <property type="evidence" value="ECO:0007669"/>
    <property type="project" value="UniProtKB-KW"/>
</dbReference>
<evidence type="ECO:0000256" key="3">
    <source>
        <dbReference type="ARBA" id="ARBA00023125"/>
    </source>
</evidence>
<protein>
    <submittedName>
        <fullName evidence="8">Transcriptional regulator</fullName>
    </submittedName>
</protein>
<gene>
    <name evidence="6" type="ORF">ANK1_3311</name>
    <name evidence="9" type="ORF">ANK2_3311</name>
    <name evidence="8" type="ORF">BER1_3487</name>
    <name evidence="7" type="ORF">BER2_3456</name>
</gene>
<comment type="similarity">
    <text evidence="1">Belongs to the LysR transcriptional regulatory family.</text>
</comment>
<dbReference type="InterPro" id="IPR036390">
    <property type="entry name" value="WH_DNA-bd_sf"/>
</dbReference>
<dbReference type="Gene3D" id="3.40.190.290">
    <property type="match status" value="1"/>
</dbReference>
<organism evidence="8">
    <name type="scientific">plant metagenome</name>
    <dbReference type="NCBI Taxonomy" id="1297885"/>
    <lineage>
        <taxon>unclassified sequences</taxon>
        <taxon>metagenomes</taxon>
        <taxon>organismal metagenomes</taxon>
    </lineage>
</organism>
<keyword evidence="2" id="KW-0805">Transcription regulation</keyword>